<name>L0IA70_HALRX</name>
<proteinExistence type="predicted"/>
<evidence type="ECO:0000313" key="1">
    <source>
        <dbReference type="EMBL" id="AGB15629.1"/>
    </source>
</evidence>
<evidence type="ECO:0008006" key="3">
    <source>
        <dbReference type="Google" id="ProtNLM"/>
    </source>
</evidence>
<dbReference type="STRING" id="797302.Halru_1010"/>
<dbReference type="HOGENOM" id="CLU_069530_0_0_2"/>
<dbReference type="eggNOG" id="arCOG04525">
    <property type="taxonomic scope" value="Archaea"/>
</dbReference>
<sequence length="293" mass="33941">MYSLSQIWKGLRNPHYIVSEWNRLLNIARNRKRYNPDGIDIFSEDWDNLLILDACRYDEFARINTIPGELEARISRGSNSREFVRGNFSDSRLHDVVYVSANRYYAHMHDRIGAEVHEYIPTELDAPDVSSSLPETVTEAAIEAAERYPNKRLLVHYLQPHQPYFGPENDHLENRKDIHGTIEANDLSDTELREAYRKNLRYVLTHVEQLLEHLEGKTVISADHGELLGERERPIPMKSYGHPSGVYVDELVKVPWHVHEGGSRKRLVAEEPSETMAISENVDQTLRDLGYRV</sequence>
<evidence type="ECO:0000313" key="2">
    <source>
        <dbReference type="Proteomes" id="UP000010846"/>
    </source>
</evidence>
<gene>
    <name evidence="1" type="ordered locus">Halru_1010</name>
</gene>
<dbReference type="KEGG" id="hru:Halru_1010"/>
<dbReference type="Gene3D" id="3.40.720.10">
    <property type="entry name" value="Alkaline Phosphatase, subunit A"/>
    <property type="match status" value="1"/>
</dbReference>
<dbReference type="InterPro" id="IPR017850">
    <property type="entry name" value="Alkaline_phosphatase_core_sf"/>
</dbReference>
<keyword evidence="2" id="KW-1185">Reference proteome</keyword>
<reference evidence="1" key="1">
    <citation type="submission" date="2011-09" db="EMBL/GenBank/DDBJ databases">
        <title>Complete sequence of Halovivax ruber XH-70.</title>
        <authorList>
            <consortium name="US DOE Joint Genome Institute"/>
            <person name="Lucas S."/>
            <person name="Han J."/>
            <person name="Lapidus A."/>
            <person name="Cheng J.-F."/>
            <person name="Goodwin L."/>
            <person name="Pitluck S."/>
            <person name="Peters L."/>
            <person name="Mikhailova N."/>
            <person name="Davenport K."/>
            <person name="Detter J.C."/>
            <person name="Han C."/>
            <person name="Tapia R."/>
            <person name="Land M."/>
            <person name="Hauser L."/>
            <person name="Kyrpides N."/>
            <person name="Ivanova N."/>
            <person name="Pagani I."/>
            <person name="Sproer C."/>
            <person name="Anderson I."/>
            <person name="Woyke T."/>
        </authorList>
    </citation>
    <scope>NUCLEOTIDE SEQUENCE</scope>
    <source>
        <strain evidence="1">XH-70</strain>
    </source>
</reference>
<accession>L0IA70</accession>
<dbReference type="SUPFAM" id="SSF53649">
    <property type="entry name" value="Alkaline phosphatase-like"/>
    <property type="match status" value="1"/>
</dbReference>
<dbReference type="Proteomes" id="UP000010846">
    <property type="component" value="Chromosome"/>
</dbReference>
<dbReference type="RefSeq" id="WP_015300294.1">
    <property type="nucleotide sequence ID" value="NC_019964.1"/>
</dbReference>
<dbReference type="EMBL" id="CP003050">
    <property type="protein sequence ID" value="AGB15629.1"/>
    <property type="molecule type" value="Genomic_DNA"/>
</dbReference>
<dbReference type="OrthoDB" id="100846at2157"/>
<dbReference type="GeneID" id="14375264"/>
<organism evidence="1 2">
    <name type="scientific">Halovivax ruber (strain DSM 18193 / JCM 13892 / XH-70)</name>
    <dbReference type="NCBI Taxonomy" id="797302"/>
    <lineage>
        <taxon>Archaea</taxon>
        <taxon>Methanobacteriati</taxon>
        <taxon>Methanobacteriota</taxon>
        <taxon>Stenosarchaea group</taxon>
        <taxon>Halobacteria</taxon>
        <taxon>Halobacteriales</taxon>
        <taxon>Natrialbaceae</taxon>
        <taxon>Halovivax</taxon>
    </lineage>
</organism>
<protein>
    <recommendedName>
        <fullName evidence="3">Arylsulfatase A family protein</fullName>
    </recommendedName>
</protein>
<dbReference type="AlphaFoldDB" id="L0IA70"/>